<organism evidence="1 2">
    <name type="scientific">Flavobacterium caeni</name>
    <dbReference type="NCBI Taxonomy" id="490189"/>
    <lineage>
        <taxon>Bacteria</taxon>
        <taxon>Pseudomonadati</taxon>
        <taxon>Bacteroidota</taxon>
        <taxon>Flavobacteriia</taxon>
        <taxon>Flavobacteriales</taxon>
        <taxon>Flavobacteriaceae</taxon>
        <taxon>Flavobacterium</taxon>
    </lineage>
</organism>
<dbReference type="RefSeq" id="WP_091141140.1">
    <property type="nucleotide sequence ID" value="NZ_FMVF01000004.1"/>
</dbReference>
<dbReference type="AlphaFoldDB" id="A0A1G5E448"/>
<protein>
    <submittedName>
        <fullName evidence="1">Uncharacterized protein</fullName>
    </submittedName>
</protein>
<name>A0A1G5E448_9FLAO</name>
<gene>
    <name evidence="1" type="ORF">SAMN02927903_00927</name>
</gene>
<accession>A0A1G5E448</accession>
<evidence type="ECO:0000313" key="2">
    <source>
        <dbReference type="Proteomes" id="UP000199354"/>
    </source>
</evidence>
<reference evidence="1 2" key="1">
    <citation type="submission" date="2016-10" db="EMBL/GenBank/DDBJ databases">
        <authorList>
            <person name="de Groot N.N."/>
        </authorList>
    </citation>
    <scope>NUCLEOTIDE SEQUENCE [LARGE SCALE GENOMIC DNA]</scope>
    <source>
        <strain evidence="1 2">CGMCC 1.7031</strain>
    </source>
</reference>
<dbReference type="Proteomes" id="UP000199354">
    <property type="component" value="Unassembled WGS sequence"/>
</dbReference>
<proteinExistence type="predicted"/>
<keyword evidence="2" id="KW-1185">Reference proteome</keyword>
<evidence type="ECO:0000313" key="1">
    <source>
        <dbReference type="EMBL" id="SCY21491.1"/>
    </source>
</evidence>
<dbReference type="EMBL" id="FMVF01000004">
    <property type="protein sequence ID" value="SCY21491.1"/>
    <property type="molecule type" value="Genomic_DNA"/>
</dbReference>
<sequence length="101" mass="11611">MKPALEHNPYVALEKDEVCIHCGKTHLHIALQNIAKIHISKRKSGYLRGLVDQLLRSHEIHHNLNIETRDHGAVKIAISPQERFFCIQLIHVLRAKLKSLN</sequence>